<dbReference type="GO" id="GO:0005524">
    <property type="term" value="F:ATP binding"/>
    <property type="evidence" value="ECO:0007669"/>
    <property type="project" value="UniProtKB-KW"/>
</dbReference>
<dbReference type="Proteomes" id="UP000237673">
    <property type="component" value="Chromosome"/>
</dbReference>
<organism evidence="1 2">
    <name type="scientific">Mixta calida</name>
    <dbReference type="NCBI Taxonomy" id="665913"/>
    <lineage>
        <taxon>Bacteria</taxon>
        <taxon>Pseudomonadati</taxon>
        <taxon>Pseudomonadota</taxon>
        <taxon>Gammaproteobacteria</taxon>
        <taxon>Enterobacterales</taxon>
        <taxon>Erwiniaceae</taxon>
        <taxon>Mixta</taxon>
    </lineage>
</organism>
<keyword evidence="1" id="KW-0547">Nucleotide-binding</keyword>
<sequence>MSMDQIYLSSFAMLEPEDDFYLYSPSWLNVWESYHHNKSLKATQAQAWNLKRFGTVKDTYAGEMIRSPGYMKYIEAMEQAADLALQKMTAKERMLLMRSRTAFIYIDSWGESGLFEDISSMMHVTLIDTLPKNLLKIFSVKNFTCKIRGEKQSLMQAIRLAQDYLNWDVFDFVVICGAYRAIPILIFSEEEGAATRKEKPQRIRSNMCVERVGCFIFSQRESPLKIGCGSWVMPHRNETGNAEPLIGEAELSLVSMAGLSNSKLSVTLASALQAAGAETINLSDRYGSSGCLTPALSWIYLEQHVNSSAKMRTIVPDHLGGYNYFDSWYC</sequence>
<reference evidence="1 2" key="1">
    <citation type="submission" date="2018-01" db="EMBL/GenBank/DDBJ databases">
        <title>Complete and assembled Genome of Pantoea calida DSM22759T.</title>
        <authorList>
            <person name="Stevens M.J.A."/>
            <person name="Zurfluh K."/>
            <person name="Stephan R."/>
        </authorList>
    </citation>
    <scope>NUCLEOTIDE SEQUENCE [LARGE SCALE GENOMIC DNA]</scope>
    <source>
        <strain evidence="1 2">DSM 22759</strain>
    </source>
</reference>
<dbReference type="EMBL" id="CP026378">
    <property type="protein sequence ID" value="AUY24851.1"/>
    <property type="molecule type" value="Genomic_DNA"/>
</dbReference>
<evidence type="ECO:0000313" key="1">
    <source>
        <dbReference type="EMBL" id="AUY24851.1"/>
    </source>
</evidence>
<evidence type="ECO:0000313" key="2">
    <source>
        <dbReference type="Proteomes" id="UP000237673"/>
    </source>
</evidence>
<dbReference type="GeneID" id="84631127"/>
<gene>
    <name evidence="1" type="ORF">C2E16_07975</name>
</gene>
<keyword evidence="2" id="KW-1185">Reference proteome</keyword>
<name>A0ABN5H8I5_9GAMM</name>
<protein>
    <submittedName>
        <fullName evidence="1">ATP-binding protein</fullName>
    </submittedName>
</protein>
<dbReference type="RefSeq" id="WP_084970453.1">
    <property type="nucleotide sequence ID" value="NZ_CAXOMJ010000001.1"/>
</dbReference>
<accession>A0ABN5H8I5</accession>
<keyword evidence="1" id="KW-0067">ATP-binding</keyword>
<proteinExistence type="predicted"/>